<proteinExistence type="predicted"/>
<evidence type="ECO:0000313" key="3">
    <source>
        <dbReference type="Proteomes" id="UP000294513"/>
    </source>
</evidence>
<protein>
    <submittedName>
        <fullName evidence="2">DUF397 domain-containing protein</fullName>
    </submittedName>
</protein>
<comment type="caution">
    <text evidence="2">The sequence shown here is derived from an EMBL/GenBank/DDBJ whole genome shotgun (WGS) entry which is preliminary data.</text>
</comment>
<keyword evidence="3" id="KW-1185">Reference proteome</keyword>
<feature type="domain" description="DUF397" evidence="1">
    <location>
        <begin position="10"/>
        <end position="60"/>
    </location>
</feature>
<organism evidence="2 3">
    <name type="scientific">Actinomadura rubrisoli</name>
    <dbReference type="NCBI Taxonomy" id="2530368"/>
    <lineage>
        <taxon>Bacteria</taxon>
        <taxon>Bacillati</taxon>
        <taxon>Actinomycetota</taxon>
        <taxon>Actinomycetes</taxon>
        <taxon>Streptosporangiales</taxon>
        <taxon>Thermomonosporaceae</taxon>
        <taxon>Actinomadura</taxon>
    </lineage>
</organism>
<evidence type="ECO:0000313" key="2">
    <source>
        <dbReference type="EMBL" id="TDD91732.1"/>
    </source>
</evidence>
<gene>
    <name evidence="2" type="ORF">E1298_11735</name>
</gene>
<reference evidence="2 3" key="1">
    <citation type="submission" date="2019-03" db="EMBL/GenBank/DDBJ databases">
        <title>Draft genome sequences of novel Actinobacteria.</title>
        <authorList>
            <person name="Sahin N."/>
            <person name="Ay H."/>
            <person name="Saygin H."/>
        </authorList>
    </citation>
    <scope>NUCLEOTIDE SEQUENCE [LARGE SCALE GENOMIC DNA]</scope>
    <source>
        <strain evidence="2 3">H3C3</strain>
    </source>
</reference>
<dbReference type="OrthoDB" id="3431580at2"/>
<sequence length="66" mass="7165">MPTSGWSHVAWRKSARSNGKGNCVEVAAARSVVAVRDSKDTAGPMLTFDLNEWRTFVGIIKTDTPS</sequence>
<dbReference type="EMBL" id="SMKU01000043">
    <property type="protein sequence ID" value="TDD91732.1"/>
    <property type="molecule type" value="Genomic_DNA"/>
</dbReference>
<name>A0A4R5C4G4_9ACTN</name>
<dbReference type="InterPro" id="IPR007278">
    <property type="entry name" value="DUF397"/>
</dbReference>
<dbReference type="Proteomes" id="UP000294513">
    <property type="component" value="Unassembled WGS sequence"/>
</dbReference>
<dbReference type="Pfam" id="PF04149">
    <property type="entry name" value="DUF397"/>
    <property type="match status" value="1"/>
</dbReference>
<evidence type="ECO:0000259" key="1">
    <source>
        <dbReference type="Pfam" id="PF04149"/>
    </source>
</evidence>
<dbReference type="AlphaFoldDB" id="A0A4R5C4G4"/>
<accession>A0A4R5C4G4</accession>